<dbReference type="EMBL" id="CAICTM010000266">
    <property type="protein sequence ID" value="CAB9506438.1"/>
    <property type="molecule type" value="Genomic_DNA"/>
</dbReference>
<organism evidence="2 3">
    <name type="scientific">Seminavis robusta</name>
    <dbReference type="NCBI Taxonomy" id="568900"/>
    <lineage>
        <taxon>Eukaryota</taxon>
        <taxon>Sar</taxon>
        <taxon>Stramenopiles</taxon>
        <taxon>Ochrophyta</taxon>
        <taxon>Bacillariophyta</taxon>
        <taxon>Bacillariophyceae</taxon>
        <taxon>Bacillariophycidae</taxon>
        <taxon>Naviculales</taxon>
        <taxon>Naviculaceae</taxon>
        <taxon>Seminavis</taxon>
    </lineage>
</organism>
<feature type="compositionally biased region" description="Basic and acidic residues" evidence="1">
    <location>
        <begin position="210"/>
        <end position="221"/>
    </location>
</feature>
<name>A0A9N8H984_9STRA</name>
<evidence type="ECO:0000313" key="2">
    <source>
        <dbReference type="EMBL" id="CAB9506438.1"/>
    </source>
</evidence>
<feature type="region of interest" description="Disordered" evidence="1">
    <location>
        <begin position="202"/>
        <end position="221"/>
    </location>
</feature>
<dbReference type="AlphaFoldDB" id="A0A9N8H984"/>
<comment type="caution">
    <text evidence="2">The sequence shown here is derived from an EMBL/GenBank/DDBJ whole genome shotgun (WGS) entry which is preliminary data.</text>
</comment>
<feature type="compositionally biased region" description="Polar residues" evidence="1">
    <location>
        <begin position="244"/>
        <end position="254"/>
    </location>
</feature>
<keyword evidence="3" id="KW-1185">Reference proteome</keyword>
<reference evidence="2" key="1">
    <citation type="submission" date="2020-06" db="EMBL/GenBank/DDBJ databases">
        <authorList>
            <consortium name="Plant Systems Biology data submission"/>
        </authorList>
    </citation>
    <scope>NUCLEOTIDE SEQUENCE</scope>
    <source>
        <strain evidence="2">D6</strain>
    </source>
</reference>
<dbReference type="Proteomes" id="UP001153069">
    <property type="component" value="Unassembled WGS sequence"/>
</dbReference>
<protein>
    <submittedName>
        <fullName evidence="2">Uncharacterized protein</fullName>
    </submittedName>
</protein>
<feature type="region of interest" description="Disordered" evidence="1">
    <location>
        <begin position="235"/>
        <end position="254"/>
    </location>
</feature>
<proteinExistence type="predicted"/>
<accession>A0A9N8H984</accession>
<evidence type="ECO:0000313" key="3">
    <source>
        <dbReference type="Proteomes" id="UP001153069"/>
    </source>
</evidence>
<sequence length="254" mass="28677">MSSPNEMESLDQHIVEAASRMVEKIVEVVNNQEQEADPLGMTVDAMIRQVAVLLEKQKEFYSWQASTKVDIGYHWTSPDNLKSIRAHGLLTRAELQARKITPKTTHGTVHGDGIYTAFGPISSFEKYGSQCFMVARLQGVSMSVDPYINETQLSSAVNSVLAGYTCVLKSSWQCVPLMTFTRPVEDWDKIHQCHVNHRHSFQPDSFQPDRAADRRTGLDHGYRLRCPRNPLQVRQEPNGHLCQKGQTKSIPRAV</sequence>
<gene>
    <name evidence="2" type="ORF">SEMRO_267_G103320.1</name>
</gene>
<evidence type="ECO:0000256" key="1">
    <source>
        <dbReference type="SAM" id="MobiDB-lite"/>
    </source>
</evidence>